<dbReference type="Proteomes" id="UP000077071">
    <property type="component" value="Chromosome"/>
</dbReference>
<dbReference type="RefSeq" id="WP_068255036.1">
    <property type="nucleotide sequence ID" value="NZ_CP015515.1"/>
</dbReference>
<gene>
    <name evidence="2" type="ORF">A6122_2214</name>
</gene>
<proteinExistence type="predicted"/>
<organism evidence="2 3">
    <name type="scientific">Rathayibacter tritici</name>
    <dbReference type="NCBI Taxonomy" id="33888"/>
    <lineage>
        <taxon>Bacteria</taxon>
        <taxon>Bacillati</taxon>
        <taxon>Actinomycetota</taxon>
        <taxon>Actinomycetes</taxon>
        <taxon>Micrococcales</taxon>
        <taxon>Microbacteriaceae</taxon>
        <taxon>Rathayibacter</taxon>
    </lineage>
</organism>
<protein>
    <submittedName>
        <fullName evidence="2">Uncharacterized protein</fullName>
    </submittedName>
</protein>
<dbReference type="OrthoDB" id="5122350at2"/>
<feature type="region of interest" description="Disordered" evidence="1">
    <location>
        <begin position="324"/>
        <end position="343"/>
    </location>
</feature>
<reference evidence="2 3" key="1">
    <citation type="submission" date="2016-05" db="EMBL/GenBank/DDBJ databases">
        <title>Complete genome sequence of Rathayibacter tritici NCPPB 1953.</title>
        <authorList>
            <person name="Park J."/>
            <person name="Lee H.-H."/>
            <person name="Lee S.-W."/>
            <person name="Seo Y.-S."/>
        </authorList>
    </citation>
    <scope>NUCLEOTIDE SEQUENCE [LARGE SCALE GENOMIC DNA]</scope>
    <source>
        <strain evidence="2 3">NCPPB 1953</strain>
    </source>
</reference>
<evidence type="ECO:0000256" key="1">
    <source>
        <dbReference type="SAM" id="MobiDB-lite"/>
    </source>
</evidence>
<evidence type="ECO:0000313" key="3">
    <source>
        <dbReference type="Proteomes" id="UP000077071"/>
    </source>
</evidence>
<dbReference type="PROSITE" id="PS51318">
    <property type="entry name" value="TAT"/>
    <property type="match status" value="1"/>
</dbReference>
<dbReference type="EMBL" id="CP015515">
    <property type="protein sequence ID" value="AND17337.1"/>
    <property type="molecule type" value="Genomic_DNA"/>
</dbReference>
<sequence>MPKKTRDVIVASSDWTVPTADGVHRRTIVKGAAWTVPVVAVSIATPAAAASKTPTLAFTQSSYKGTACQTITGVQVKRTTDGTTADPGKTVTVTLKDGYTFANGTTTYSGTTDANGLITLPDIKVPSKGGDSTFAAKSDTLTTSAPVSSTATAKTGIYSYNTSTKAAAGPIKESSTATSIETAGLNYVSQNKDGSLRYADGNVVPGTESGVIVGADLVATRIESGAAVFYYKRSDGIYSYNNTTKETSGPIPDSSTATSIKAVGTNFVYQNEDGSIRTSDGKIISGTDKDMVVGADLVAIRVEGGSAIVYYKKTDGIYAYDTTTKQTSGPLGDPNTPTSDSKNAKSITVVGENLVYQNEDGSLWFRDGSPVPNTDKNVVVGADLVTIRVVDNEAIVYYKKADGIYQYNTTTKVTSGPIDNSKTAKSMITDGTNFAFQNEDGTIRFSDGKIIPGTETNVEVGADLYAYRTEDSAAVLYYKKSPACA</sequence>
<dbReference type="KEGG" id="rtn:A6122_2214"/>
<name>A0A160KUN4_9MICO</name>
<dbReference type="AlphaFoldDB" id="A0A160KUN4"/>
<accession>A0A160KUN4</accession>
<dbReference type="STRING" id="33888.A6122_2214"/>
<dbReference type="SUPFAM" id="SSF89372">
    <property type="entry name" value="Fucose-specific lectin"/>
    <property type="match status" value="1"/>
</dbReference>
<evidence type="ECO:0000313" key="2">
    <source>
        <dbReference type="EMBL" id="AND17337.1"/>
    </source>
</evidence>
<keyword evidence="3" id="KW-1185">Reference proteome</keyword>
<dbReference type="PATRIC" id="fig|33888.3.peg.2463"/>
<dbReference type="InterPro" id="IPR006311">
    <property type="entry name" value="TAT_signal"/>
</dbReference>